<dbReference type="Pfam" id="PF05172">
    <property type="entry name" value="RRM_Nup35"/>
    <property type="match status" value="1"/>
</dbReference>
<dbReference type="AlphaFoldDB" id="A0A199W516"/>
<dbReference type="InterPro" id="IPR035979">
    <property type="entry name" value="RBD_domain_sf"/>
</dbReference>
<evidence type="ECO:0000256" key="1">
    <source>
        <dbReference type="ARBA" id="ARBA00004567"/>
    </source>
</evidence>
<dbReference type="GO" id="GO:0006607">
    <property type="term" value="P:NLS-bearing protein import into nucleus"/>
    <property type="evidence" value="ECO:0007669"/>
    <property type="project" value="TreeGrafter"/>
</dbReference>
<keyword evidence="7 9" id="KW-0906">Nuclear pore complex</keyword>
<organism evidence="12 13">
    <name type="scientific">Ananas comosus</name>
    <name type="common">Pineapple</name>
    <name type="synonym">Ananas ananas</name>
    <dbReference type="NCBI Taxonomy" id="4615"/>
    <lineage>
        <taxon>Eukaryota</taxon>
        <taxon>Viridiplantae</taxon>
        <taxon>Streptophyta</taxon>
        <taxon>Embryophyta</taxon>
        <taxon>Tracheophyta</taxon>
        <taxon>Spermatophyta</taxon>
        <taxon>Magnoliopsida</taxon>
        <taxon>Liliopsida</taxon>
        <taxon>Poales</taxon>
        <taxon>Bromeliaceae</taxon>
        <taxon>Bromelioideae</taxon>
        <taxon>Ananas</taxon>
    </lineage>
</organism>
<comment type="subcellular location">
    <subcellularLocation>
        <location evidence="1">Nucleus</location>
        <location evidence="1">Nuclear pore complex</location>
    </subcellularLocation>
</comment>
<keyword evidence="5" id="KW-0653">Protein transport</keyword>
<evidence type="ECO:0000256" key="6">
    <source>
        <dbReference type="ARBA" id="ARBA00023010"/>
    </source>
</evidence>
<accession>A0A199W516</accession>
<evidence type="ECO:0000256" key="5">
    <source>
        <dbReference type="ARBA" id="ARBA00022927"/>
    </source>
</evidence>
<dbReference type="GO" id="GO:0044615">
    <property type="term" value="C:nuclear pore nuclear basket"/>
    <property type="evidence" value="ECO:0007669"/>
    <property type="project" value="TreeGrafter"/>
</dbReference>
<feature type="compositionally biased region" description="Basic residues" evidence="10">
    <location>
        <begin position="121"/>
        <end position="139"/>
    </location>
</feature>
<keyword evidence="8 9" id="KW-0539">Nucleus</keyword>
<dbReference type="InterPro" id="IPR007846">
    <property type="entry name" value="RRM_NUP35_dom"/>
</dbReference>
<dbReference type="InterPro" id="IPR017389">
    <property type="entry name" value="Nucleoporin_NUP53"/>
</dbReference>
<comment type="similarity">
    <text evidence="2">Belongs to the Nup35 family.</text>
</comment>
<feature type="region of interest" description="Disordered" evidence="10">
    <location>
        <begin position="30"/>
        <end position="147"/>
    </location>
</feature>
<evidence type="ECO:0000256" key="4">
    <source>
        <dbReference type="ARBA" id="ARBA00022816"/>
    </source>
</evidence>
<dbReference type="SUPFAM" id="SSF54928">
    <property type="entry name" value="RNA-binding domain, RBD"/>
    <property type="match status" value="1"/>
</dbReference>
<comment type="caution">
    <text evidence="12">The sequence shown here is derived from an EMBL/GenBank/DDBJ whole genome shotgun (WGS) entry which is preliminary data.</text>
</comment>
<evidence type="ECO:0000259" key="11">
    <source>
        <dbReference type="PROSITE" id="PS51472"/>
    </source>
</evidence>
<gene>
    <name evidence="12" type="ORF">ACMD2_02035</name>
</gene>
<dbReference type="GO" id="GO:0005543">
    <property type="term" value="F:phospholipid binding"/>
    <property type="evidence" value="ECO:0007669"/>
    <property type="project" value="TreeGrafter"/>
</dbReference>
<evidence type="ECO:0000256" key="8">
    <source>
        <dbReference type="ARBA" id="ARBA00023242"/>
    </source>
</evidence>
<dbReference type="PANTHER" id="PTHR21527">
    <property type="entry name" value="NUCLEOPORIN NUP35"/>
    <property type="match status" value="1"/>
</dbReference>
<dbReference type="EMBL" id="LSRQ01000222">
    <property type="protein sequence ID" value="OAY84404.1"/>
    <property type="molecule type" value="Genomic_DNA"/>
</dbReference>
<dbReference type="Gene3D" id="3.30.70.330">
    <property type="match status" value="1"/>
</dbReference>
<sequence length="363" mass="39458">MSTTIHRSSKAERPNPHSLFFRDLASPISASRSSYSSAAAARFATPGQAAAVSALRRESSAAAPPPPPPVLSLDDRPDFSPEPLPLSAPPPPQPISPPRPRPRPPRGATSSPPRPLSGRGPTRRRRRAPGARAGGRRRGAAAPSEAAAVDRIVRRRGRLARRWRAWCSPGRSSCCRRRGRWRGRRSSAPPCPWASSMRKSGSRFMELLHGSDLYPLIFSPADTNLVLREFEKCGVILRHIPGSRDANWMHILYQSRYDAQKALAKHAQKLNSVLIIGVKPIDPRQRQYLNESLNNNYTAGFLAPVPSPPTSSVTRSTAGLFLRPYQLQNGGAAPHDGARPSSGAIASPAKSVLSKVMDLMFGI</sequence>
<dbReference type="FunFam" id="3.30.70.330:FF:000095">
    <property type="entry name" value="Putative Nucleoporin NUP53"/>
    <property type="match status" value="1"/>
</dbReference>
<evidence type="ECO:0000313" key="13">
    <source>
        <dbReference type="Proteomes" id="UP000092600"/>
    </source>
</evidence>
<name>A0A199W516_ANACO</name>
<feature type="domain" description="RRM Nup35-type" evidence="11">
    <location>
        <begin position="207"/>
        <end position="288"/>
    </location>
</feature>
<keyword evidence="4 9" id="KW-0509">mRNA transport</keyword>
<protein>
    <submittedName>
        <fullName evidence="12">Nuclear pore complex protein NUP35</fullName>
    </submittedName>
</protein>
<dbReference type="GO" id="GO:0003676">
    <property type="term" value="F:nucleic acid binding"/>
    <property type="evidence" value="ECO:0007669"/>
    <property type="project" value="InterPro"/>
</dbReference>
<keyword evidence="3 9" id="KW-0813">Transport</keyword>
<evidence type="ECO:0000256" key="2">
    <source>
        <dbReference type="ARBA" id="ARBA00009454"/>
    </source>
</evidence>
<evidence type="ECO:0000256" key="9">
    <source>
        <dbReference type="PROSITE-ProRule" id="PRU00804"/>
    </source>
</evidence>
<dbReference type="GO" id="GO:0031965">
    <property type="term" value="C:nuclear membrane"/>
    <property type="evidence" value="ECO:0007669"/>
    <property type="project" value="InterPro"/>
</dbReference>
<dbReference type="GO" id="GO:0051028">
    <property type="term" value="P:mRNA transport"/>
    <property type="evidence" value="ECO:0007669"/>
    <property type="project" value="UniProtKB-UniRule"/>
</dbReference>
<dbReference type="CDD" id="cd12441">
    <property type="entry name" value="RRM_Nup53_like"/>
    <property type="match status" value="1"/>
</dbReference>
<reference evidence="12 13" key="1">
    <citation type="journal article" date="2016" name="DNA Res.">
        <title>The draft genome of MD-2 pineapple using hybrid error correction of long reads.</title>
        <authorList>
            <person name="Redwan R.M."/>
            <person name="Saidin A."/>
            <person name="Kumar S.V."/>
        </authorList>
    </citation>
    <scope>NUCLEOTIDE SEQUENCE [LARGE SCALE GENOMIC DNA]</scope>
    <source>
        <strain evidence="13">cv. MD2</strain>
        <tissue evidence="12">Leaf</tissue>
    </source>
</reference>
<dbReference type="STRING" id="4615.A0A199W516"/>
<dbReference type="PROSITE" id="PS51472">
    <property type="entry name" value="RRM_NUP35"/>
    <property type="match status" value="1"/>
</dbReference>
<dbReference type="Proteomes" id="UP000092600">
    <property type="component" value="Unassembled WGS sequence"/>
</dbReference>
<dbReference type="InterPro" id="IPR012677">
    <property type="entry name" value="Nucleotide-bd_a/b_plait_sf"/>
</dbReference>
<feature type="compositionally biased region" description="Pro residues" evidence="10">
    <location>
        <begin position="80"/>
        <end position="99"/>
    </location>
</feature>
<feature type="compositionally biased region" description="Low complexity" evidence="10">
    <location>
        <begin position="30"/>
        <end position="54"/>
    </location>
</feature>
<evidence type="ECO:0000256" key="10">
    <source>
        <dbReference type="SAM" id="MobiDB-lite"/>
    </source>
</evidence>
<dbReference type="PANTHER" id="PTHR21527:SF14">
    <property type="entry name" value="NUCLEAR PORE COMPLEX PROTEIN NUP35"/>
    <property type="match status" value="1"/>
</dbReference>
<keyword evidence="6" id="KW-0811">Translocation</keyword>
<evidence type="ECO:0000313" key="12">
    <source>
        <dbReference type="EMBL" id="OAY84404.1"/>
    </source>
</evidence>
<feature type="compositionally biased region" description="Low complexity" evidence="10">
    <location>
        <begin position="106"/>
        <end position="120"/>
    </location>
</feature>
<proteinExistence type="inferred from homology"/>
<dbReference type="GO" id="GO:0017056">
    <property type="term" value="F:structural constituent of nuclear pore"/>
    <property type="evidence" value="ECO:0007669"/>
    <property type="project" value="InterPro"/>
</dbReference>
<dbReference type="GO" id="GO:0006999">
    <property type="term" value="P:nuclear pore organization"/>
    <property type="evidence" value="ECO:0007669"/>
    <property type="project" value="TreeGrafter"/>
</dbReference>
<evidence type="ECO:0000256" key="7">
    <source>
        <dbReference type="ARBA" id="ARBA00023132"/>
    </source>
</evidence>
<dbReference type="PIRSF" id="PIRSF038119">
    <property type="entry name" value="Nucleoporin_NUP53"/>
    <property type="match status" value="1"/>
</dbReference>
<evidence type="ECO:0000256" key="3">
    <source>
        <dbReference type="ARBA" id="ARBA00022448"/>
    </source>
</evidence>
<dbReference type="GO" id="GO:0044613">
    <property type="term" value="C:nuclear pore central transport channel"/>
    <property type="evidence" value="ECO:0007669"/>
    <property type="project" value="TreeGrafter"/>
</dbReference>